<reference evidence="2" key="1">
    <citation type="journal article" date="2013" name="Proc. Natl. Acad. Sci. U.S.A.">
        <title>Improving the coverage of the cyanobacterial phylum using diversity-driven genome sequencing.</title>
        <authorList>
            <person name="Shih P.M."/>
            <person name="Wu D."/>
            <person name="Latifi A."/>
            <person name="Axen S.D."/>
            <person name="Fewer D.P."/>
            <person name="Talla E."/>
            <person name="Calteau A."/>
            <person name="Cai F."/>
            <person name="Tandeau de Marsac N."/>
            <person name="Rippka R."/>
            <person name="Herdman M."/>
            <person name="Sivonen K."/>
            <person name="Coursin T."/>
            <person name="Laurent T."/>
            <person name="Goodwin L."/>
            <person name="Nolan M."/>
            <person name="Davenport K.W."/>
            <person name="Han C.S."/>
            <person name="Rubin E.M."/>
            <person name="Eisen J.A."/>
            <person name="Woyke T."/>
            <person name="Gugger M."/>
            <person name="Kerfeld C.A."/>
        </authorList>
    </citation>
    <scope>NUCLEOTIDE SEQUENCE [LARGE SCALE GENOMIC DNA]</scope>
    <source>
        <strain evidence="2">ATCC 27147 / PCC 6307</strain>
    </source>
</reference>
<dbReference type="RefSeq" id="WP_015107877.1">
    <property type="nucleotide sequence ID" value="NC_019675.1"/>
</dbReference>
<dbReference type="EMBL" id="CP003495">
    <property type="protein sequence ID" value="AFY27418.1"/>
    <property type="molecule type" value="Genomic_DNA"/>
</dbReference>
<dbReference type="KEGG" id="cgc:Cyagr_0214"/>
<dbReference type="HOGENOM" id="CLU_105603_1_0_3"/>
<dbReference type="PATRIC" id="fig|292564.3.peg.198"/>
<evidence type="ECO:0008006" key="3">
    <source>
        <dbReference type="Google" id="ProtNLM"/>
    </source>
</evidence>
<dbReference type="eggNOG" id="COG4446">
    <property type="taxonomic scope" value="Bacteria"/>
</dbReference>
<evidence type="ECO:0000313" key="2">
    <source>
        <dbReference type="Proteomes" id="UP000010388"/>
    </source>
</evidence>
<gene>
    <name evidence="1" type="ordered locus">Cyagr_0214</name>
</gene>
<proteinExistence type="predicted"/>
<sequence length="157" mass="16461">MTPASRLSLPRLLAGLLLVLLLGVPALALPGRVQASLLHLEGPVPEDLGVHGGSLSPCAAPAHCARADWTLTDPEAALSALVPILETTEGMRILEREGRYLHATSTSRLFGFVDDLELYAQPAAGVLQARSSSRLGDSDLGVNGRRLAALQQELPGS</sequence>
<protein>
    <recommendedName>
        <fullName evidence="3">DUF1499 domain-containing protein</fullName>
    </recommendedName>
</protein>
<dbReference type="PANTHER" id="PTHR34801">
    <property type="entry name" value="EXPRESSED PROTEIN"/>
    <property type="match status" value="1"/>
</dbReference>
<accession>K9P374</accession>
<dbReference type="STRING" id="292564.Cyagr_0214"/>
<dbReference type="AlphaFoldDB" id="K9P374"/>
<dbReference type="Proteomes" id="UP000010388">
    <property type="component" value="Chromosome"/>
</dbReference>
<evidence type="ECO:0000313" key="1">
    <source>
        <dbReference type="EMBL" id="AFY27418.1"/>
    </source>
</evidence>
<dbReference type="InterPro" id="IPR010865">
    <property type="entry name" value="DUF1499"/>
</dbReference>
<dbReference type="OrthoDB" id="9793534at2"/>
<organism evidence="1 2">
    <name type="scientific">Cyanobium gracile (strain ATCC 27147 / PCC 6307)</name>
    <dbReference type="NCBI Taxonomy" id="292564"/>
    <lineage>
        <taxon>Bacteria</taxon>
        <taxon>Bacillati</taxon>
        <taxon>Cyanobacteriota</taxon>
        <taxon>Cyanophyceae</taxon>
        <taxon>Synechococcales</taxon>
        <taxon>Prochlorococcaceae</taxon>
        <taxon>Cyanobium</taxon>
    </lineage>
</organism>
<name>K9P374_CYAGP</name>
<dbReference type="Pfam" id="PF07386">
    <property type="entry name" value="DUF1499"/>
    <property type="match status" value="1"/>
</dbReference>
<dbReference type="PANTHER" id="PTHR34801:SF6">
    <property type="entry name" value="SLL1620 PROTEIN"/>
    <property type="match status" value="1"/>
</dbReference>